<dbReference type="Proteomes" id="UP001596972">
    <property type="component" value="Unassembled WGS sequence"/>
</dbReference>
<dbReference type="Pfam" id="PF00440">
    <property type="entry name" value="TetR_N"/>
    <property type="match status" value="1"/>
</dbReference>
<evidence type="ECO:0000259" key="3">
    <source>
        <dbReference type="PROSITE" id="PS50977"/>
    </source>
</evidence>
<evidence type="ECO:0000256" key="2">
    <source>
        <dbReference type="PROSITE-ProRule" id="PRU00335"/>
    </source>
</evidence>
<proteinExistence type="predicted"/>
<evidence type="ECO:0000313" key="4">
    <source>
        <dbReference type="EMBL" id="MFD0902071.1"/>
    </source>
</evidence>
<comment type="caution">
    <text evidence="4">The sequence shown here is derived from an EMBL/GenBank/DDBJ whole genome shotgun (WGS) entry which is preliminary data.</text>
</comment>
<keyword evidence="1 2" id="KW-0238">DNA-binding</keyword>
<dbReference type="InterPro" id="IPR009057">
    <property type="entry name" value="Homeodomain-like_sf"/>
</dbReference>
<evidence type="ECO:0000313" key="5">
    <source>
        <dbReference type="Proteomes" id="UP001596972"/>
    </source>
</evidence>
<dbReference type="Gene3D" id="1.10.357.10">
    <property type="entry name" value="Tetracycline Repressor, domain 2"/>
    <property type="match status" value="1"/>
</dbReference>
<feature type="DNA-binding region" description="H-T-H motif" evidence="2">
    <location>
        <begin position="41"/>
        <end position="60"/>
    </location>
</feature>
<accession>A0ABW3ETJ8</accession>
<sequence length="207" mass="22433">MVTQTKSATRRPSLSPEQIRAKILDAAADCLVDGGFASGRLLSAIARKAGLSRPTLYKYGGTIDDIKQALLERELAAFLDALAPRLRTLTWTVDSIADLLIFIVGYARGHTLLNAALRDVPELVLPVFTLQAAGPIRLITEMAEPIVQEQIDNGSLPPVDVPVLTDVLFRVTLSTVLIRSDLDFDDPATLRSYLHTAINFAAELPAS</sequence>
<reference evidence="5" key="1">
    <citation type="journal article" date="2019" name="Int. J. Syst. Evol. Microbiol.">
        <title>The Global Catalogue of Microorganisms (GCM) 10K type strain sequencing project: providing services to taxonomists for standard genome sequencing and annotation.</title>
        <authorList>
            <consortium name="The Broad Institute Genomics Platform"/>
            <consortium name="The Broad Institute Genome Sequencing Center for Infectious Disease"/>
            <person name="Wu L."/>
            <person name="Ma J."/>
        </authorList>
    </citation>
    <scope>NUCLEOTIDE SEQUENCE [LARGE SCALE GENOMIC DNA]</scope>
    <source>
        <strain evidence="5">JCM 31202</strain>
    </source>
</reference>
<dbReference type="InterPro" id="IPR001647">
    <property type="entry name" value="HTH_TetR"/>
</dbReference>
<gene>
    <name evidence="4" type="ORF">ACFQ11_16840</name>
</gene>
<protein>
    <submittedName>
        <fullName evidence="4">TetR/AcrR family transcriptional regulator</fullName>
    </submittedName>
</protein>
<dbReference type="EMBL" id="JBHTJA010000030">
    <property type="protein sequence ID" value="MFD0902071.1"/>
    <property type="molecule type" value="Genomic_DNA"/>
</dbReference>
<organism evidence="4 5">
    <name type="scientific">Actinomadura sediminis</name>
    <dbReference type="NCBI Taxonomy" id="1038904"/>
    <lineage>
        <taxon>Bacteria</taxon>
        <taxon>Bacillati</taxon>
        <taxon>Actinomycetota</taxon>
        <taxon>Actinomycetes</taxon>
        <taxon>Streptosporangiales</taxon>
        <taxon>Thermomonosporaceae</taxon>
        <taxon>Actinomadura</taxon>
    </lineage>
</organism>
<feature type="domain" description="HTH tetR-type" evidence="3">
    <location>
        <begin position="17"/>
        <end position="78"/>
    </location>
</feature>
<dbReference type="SUPFAM" id="SSF46689">
    <property type="entry name" value="Homeodomain-like"/>
    <property type="match status" value="1"/>
</dbReference>
<dbReference type="PROSITE" id="PS50977">
    <property type="entry name" value="HTH_TETR_2"/>
    <property type="match status" value="1"/>
</dbReference>
<name>A0ABW3ETJ8_9ACTN</name>
<dbReference type="RefSeq" id="WP_378299495.1">
    <property type="nucleotide sequence ID" value="NZ_JBHTJA010000030.1"/>
</dbReference>
<evidence type="ECO:0000256" key="1">
    <source>
        <dbReference type="ARBA" id="ARBA00023125"/>
    </source>
</evidence>
<keyword evidence="5" id="KW-1185">Reference proteome</keyword>